<dbReference type="EMBL" id="JAVRQU010000015">
    <property type="protein sequence ID" value="KAK5694634.1"/>
    <property type="molecule type" value="Genomic_DNA"/>
</dbReference>
<proteinExistence type="predicted"/>
<name>A0AAN7W1N6_9PEZI</name>
<dbReference type="Proteomes" id="UP001310594">
    <property type="component" value="Unassembled WGS sequence"/>
</dbReference>
<sequence length="161" mass="18109">MGAAFGKPPPPPVCGVEFYLGSSLMVNASLAVNGSLTVNASLTANATTIGVNVFCPLPPPKPIDWWPIVLGPPLALAMIWTINRLEERRRWLARFPRERGRRRNTVRAFFYIEPKSYKQPIPWDPTDPTFNREEYEEVSTPQFCLLHLTDTDFGQFCNTAG</sequence>
<reference evidence="1" key="1">
    <citation type="submission" date="2023-08" db="EMBL/GenBank/DDBJ databases">
        <title>Black Yeasts Isolated from many extreme environments.</title>
        <authorList>
            <person name="Coleine C."/>
            <person name="Stajich J.E."/>
            <person name="Selbmann L."/>
        </authorList>
    </citation>
    <scope>NUCLEOTIDE SEQUENCE</scope>
    <source>
        <strain evidence="1">CCFEE 5810</strain>
    </source>
</reference>
<dbReference type="AlphaFoldDB" id="A0AAN7W1N6"/>
<organism evidence="1 2">
    <name type="scientific">Elasticomyces elasticus</name>
    <dbReference type="NCBI Taxonomy" id="574655"/>
    <lineage>
        <taxon>Eukaryota</taxon>
        <taxon>Fungi</taxon>
        <taxon>Dikarya</taxon>
        <taxon>Ascomycota</taxon>
        <taxon>Pezizomycotina</taxon>
        <taxon>Dothideomycetes</taxon>
        <taxon>Dothideomycetidae</taxon>
        <taxon>Mycosphaerellales</taxon>
        <taxon>Teratosphaeriaceae</taxon>
        <taxon>Elasticomyces</taxon>
    </lineage>
</organism>
<evidence type="ECO:0000313" key="2">
    <source>
        <dbReference type="Proteomes" id="UP001310594"/>
    </source>
</evidence>
<evidence type="ECO:0000313" key="1">
    <source>
        <dbReference type="EMBL" id="KAK5694634.1"/>
    </source>
</evidence>
<protein>
    <submittedName>
        <fullName evidence="1">Uncharacterized protein</fullName>
    </submittedName>
</protein>
<gene>
    <name evidence="1" type="ORF">LTR97_009224</name>
</gene>
<accession>A0AAN7W1N6</accession>
<comment type="caution">
    <text evidence="1">The sequence shown here is derived from an EMBL/GenBank/DDBJ whole genome shotgun (WGS) entry which is preliminary data.</text>
</comment>